<dbReference type="KEGG" id="rba:RB3648"/>
<reference evidence="3 4" key="1">
    <citation type="journal article" date="2003" name="Proc. Natl. Acad. Sci. U.S.A.">
        <title>Complete genome sequence of the marine planctomycete Pirellula sp. strain 1.</title>
        <authorList>
            <person name="Gloeckner F.O."/>
            <person name="Kube M."/>
            <person name="Bauer M."/>
            <person name="Teeling H."/>
            <person name="Lombardot T."/>
            <person name="Ludwig W."/>
            <person name="Gade D."/>
            <person name="Beck A."/>
            <person name="Borzym K."/>
            <person name="Heitmann K."/>
            <person name="Rabus R."/>
            <person name="Schlesner H."/>
            <person name="Amann R."/>
            <person name="Reinhardt R."/>
        </authorList>
    </citation>
    <scope>NUCLEOTIDE SEQUENCE [LARGE SCALE GENOMIC DNA]</scope>
    <source>
        <strain evidence="4">DSM 10527 / NCIMB 13988 / SH1</strain>
    </source>
</reference>
<dbReference type="EMBL" id="BX294139">
    <property type="protein sequence ID" value="CAD73318.1"/>
    <property type="molecule type" value="Genomic_DNA"/>
</dbReference>
<dbReference type="PANTHER" id="PTHR43818:SF3">
    <property type="entry name" value="OXIDOREDUCTASE-RELATED"/>
    <property type="match status" value="1"/>
</dbReference>
<dbReference type="STRING" id="243090.RB3648"/>
<dbReference type="Proteomes" id="UP000001025">
    <property type="component" value="Chromosome"/>
</dbReference>
<dbReference type="PATRIC" id="fig|243090.15.peg.1696"/>
<dbReference type="InterPro" id="IPR050463">
    <property type="entry name" value="Gfo/Idh/MocA_oxidrdct_glycsds"/>
</dbReference>
<accession>Q7UTW6</accession>
<evidence type="ECO:0000259" key="2">
    <source>
        <dbReference type="Pfam" id="PF19051"/>
    </source>
</evidence>
<organism evidence="3 4">
    <name type="scientific">Rhodopirellula baltica (strain DSM 10527 / NCIMB 13988 / SH1)</name>
    <dbReference type="NCBI Taxonomy" id="243090"/>
    <lineage>
        <taxon>Bacteria</taxon>
        <taxon>Pseudomonadati</taxon>
        <taxon>Planctomycetota</taxon>
        <taxon>Planctomycetia</taxon>
        <taxon>Pirellulales</taxon>
        <taxon>Pirellulaceae</taxon>
        <taxon>Rhodopirellula</taxon>
    </lineage>
</organism>
<dbReference type="HOGENOM" id="CLU_023194_24_0_0"/>
<keyword evidence="4" id="KW-1185">Reference proteome</keyword>
<dbReference type="InterPro" id="IPR043906">
    <property type="entry name" value="Gfo/Idh/MocA_OxRdtase_bact_C"/>
</dbReference>
<gene>
    <name evidence="3" type="ordered locus">RB3648</name>
</gene>
<dbReference type="GO" id="GO:0000166">
    <property type="term" value="F:nucleotide binding"/>
    <property type="evidence" value="ECO:0007669"/>
    <property type="project" value="InterPro"/>
</dbReference>
<feature type="domain" description="Gfo/Idh/MocA-like oxidoreductase N-terminal" evidence="1">
    <location>
        <begin position="58"/>
        <end position="177"/>
    </location>
</feature>
<name>Q7UTW6_RHOBA</name>
<dbReference type="SUPFAM" id="SSF51735">
    <property type="entry name" value="NAD(P)-binding Rossmann-fold domains"/>
    <property type="match status" value="1"/>
</dbReference>
<evidence type="ECO:0000313" key="4">
    <source>
        <dbReference type="Proteomes" id="UP000001025"/>
    </source>
</evidence>
<dbReference type="Gene3D" id="3.40.50.720">
    <property type="entry name" value="NAD(P)-binding Rossmann-like Domain"/>
    <property type="match status" value="1"/>
</dbReference>
<proteinExistence type="predicted"/>
<dbReference type="InParanoid" id="Q7UTW6"/>
<feature type="domain" description="Gfo/Idh/MocA-like oxidoreductase bacterial type C-terminal" evidence="2">
    <location>
        <begin position="188"/>
        <end position="293"/>
    </location>
</feature>
<dbReference type="AlphaFoldDB" id="Q7UTW6"/>
<dbReference type="EnsemblBacteria" id="CAD73318">
    <property type="protein sequence ID" value="CAD73318"/>
    <property type="gene ID" value="RB3648"/>
</dbReference>
<dbReference type="Pfam" id="PF01408">
    <property type="entry name" value="GFO_IDH_MocA"/>
    <property type="match status" value="1"/>
</dbReference>
<sequence>MAIDHHPHTPNLEELFVSKPLTTTNRRSFLKKGVVATAGLGSIGIQSVDAAESNDKVNLAIIGCTNRGAAIGNDAVKSSLANVVALCDADPSRTDRFKQQHPEAKVYDDFRKMFDEMGGKIDACTVGTPDHTHFPISMRAISEGVAVYVEKPLAHTFEECELLIAAEKKHNGICQMGNQGHSSSQRMQFKTWVDEGIIKNVRRVDACMNKGRRWHPWGNVTGYPAAEKMPAGMNWDVWTATAPMQSYSDRLDNGNWRGWYDYGNGAFGDWGPHTLDSIHRFLDLGLPYEVRADKLEGPNDFIYPMATTIAFEFAERGPGMPAMSINWYDGVKNQPPRPKELGEGKSMPACGKVMYSDDLTFLGGTHSAKLSILSDSVKTPEIPAGETNQSHMKNFLLAAMGKEECNSKFAVSGPLTQVFMLGCIAQRLGGTLKFDAEKREITNNERANQLLKGHPPRKGWEEYYTV</sequence>
<dbReference type="Pfam" id="PF19051">
    <property type="entry name" value="GFO_IDH_MocA_C2"/>
    <property type="match status" value="1"/>
</dbReference>
<dbReference type="InterPro" id="IPR036291">
    <property type="entry name" value="NAD(P)-bd_dom_sf"/>
</dbReference>
<protein>
    <submittedName>
        <fullName evidence="3">Probable oxidoreductase</fullName>
    </submittedName>
</protein>
<evidence type="ECO:0000259" key="1">
    <source>
        <dbReference type="Pfam" id="PF01408"/>
    </source>
</evidence>
<dbReference type="eggNOG" id="COG0673">
    <property type="taxonomic scope" value="Bacteria"/>
</dbReference>
<dbReference type="PANTHER" id="PTHR43818">
    <property type="entry name" value="BCDNA.GH03377"/>
    <property type="match status" value="1"/>
</dbReference>
<dbReference type="SUPFAM" id="SSF55347">
    <property type="entry name" value="Glyceraldehyde-3-phosphate dehydrogenase-like, C-terminal domain"/>
    <property type="match status" value="1"/>
</dbReference>
<dbReference type="OrthoDB" id="255433at2"/>
<evidence type="ECO:0000313" key="3">
    <source>
        <dbReference type="EMBL" id="CAD73318.1"/>
    </source>
</evidence>
<dbReference type="InterPro" id="IPR000683">
    <property type="entry name" value="Gfo/Idh/MocA-like_OxRdtase_N"/>
</dbReference>